<reference evidence="1" key="1">
    <citation type="submission" date="2019-12" db="EMBL/GenBank/DDBJ databases">
        <title>Genome sequencing and annotation of Brassica cretica.</title>
        <authorList>
            <person name="Studholme D.J."/>
            <person name="Sarris P."/>
        </authorList>
    </citation>
    <scope>NUCLEOTIDE SEQUENCE</scope>
    <source>
        <strain evidence="1">PFS-109/04</strain>
        <tissue evidence="1">Leaf</tissue>
    </source>
</reference>
<name>A0A8S9ST95_BRACR</name>
<evidence type="ECO:0000313" key="1">
    <source>
        <dbReference type="EMBL" id="KAF3603393.1"/>
    </source>
</evidence>
<evidence type="ECO:0000313" key="2">
    <source>
        <dbReference type="Proteomes" id="UP000712600"/>
    </source>
</evidence>
<gene>
    <name evidence="1" type="ORF">F2Q69_00034337</name>
</gene>
<proteinExistence type="predicted"/>
<sequence>MGEEEEKKRRRSELRSNRRALFSTEWKEEKREMDKTELEINAKDAGDCRHLDFCISFMRKQETSFRNYIIPLHALSIDNAIKLLYEVKEGELEKRGVALSWGP</sequence>
<dbReference type="Proteomes" id="UP000712600">
    <property type="component" value="Unassembled WGS sequence"/>
</dbReference>
<comment type="caution">
    <text evidence="1">The sequence shown here is derived from an EMBL/GenBank/DDBJ whole genome shotgun (WGS) entry which is preliminary data.</text>
</comment>
<dbReference type="AlphaFoldDB" id="A0A8S9ST95"/>
<accession>A0A8S9ST95</accession>
<organism evidence="1 2">
    <name type="scientific">Brassica cretica</name>
    <name type="common">Mustard</name>
    <dbReference type="NCBI Taxonomy" id="69181"/>
    <lineage>
        <taxon>Eukaryota</taxon>
        <taxon>Viridiplantae</taxon>
        <taxon>Streptophyta</taxon>
        <taxon>Embryophyta</taxon>
        <taxon>Tracheophyta</taxon>
        <taxon>Spermatophyta</taxon>
        <taxon>Magnoliopsida</taxon>
        <taxon>eudicotyledons</taxon>
        <taxon>Gunneridae</taxon>
        <taxon>Pentapetalae</taxon>
        <taxon>rosids</taxon>
        <taxon>malvids</taxon>
        <taxon>Brassicales</taxon>
        <taxon>Brassicaceae</taxon>
        <taxon>Brassiceae</taxon>
        <taxon>Brassica</taxon>
    </lineage>
</organism>
<dbReference type="EMBL" id="QGKX02000004">
    <property type="protein sequence ID" value="KAF3603393.1"/>
    <property type="molecule type" value="Genomic_DNA"/>
</dbReference>
<protein>
    <submittedName>
        <fullName evidence="1">Uncharacterized protein</fullName>
    </submittedName>
</protein>